<keyword evidence="4" id="KW-1185">Reference proteome</keyword>
<proteinExistence type="predicted"/>
<sequence>DSKGMFHIDYLKKGTTIKSAYYAKLLEKIRAAIKEKRRGLRARGPRPQQDNVPSHNRHIAVASGRKCGFEILSHPLQFSDLTPGDHKAFGNLKNTITRRHFASVLFGHNTTH</sequence>
<accession>R7TAY5</accession>
<dbReference type="PANTHER" id="PTHR46060">
    <property type="entry name" value="MARINER MOS1 TRANSPOSASE-LIKE PROTEIN"/>
    <property type="match status" value="1"/>
</dbReference>
<dbReference type="HOGENOM" id="CLU_178182_0_0_1"/>
<dbReference type="AlphaFoldDB" id="R7TAY5"/>
<dbReference type="EMBL" id="AMQN01033308">
    <property type="status" value="NOT_ANNOTATED_CDS"/>
    <property type="molecule type" value="Genomic_DNA"/>
</dbReference>
<dbReference type="PANTHER" id="PTHR46060:SF1">
    <property type="entry name" value="MARINER MOS1 TRANSPOSASE-LIKE PROTEIN"/>
    <property type="match status" value="1"/>
</dbReference>
<dbReference type="OrthoDB" id="10065579at2759"/>
<dbReference type="Pfam" id="PF01359">
    <property type="entry name" value="Transposase_1"/>
    <property type="match status" value="1"/>
</dbReference>
<evidence type="ECO:0000256" key="1">
    <source>
        <dbReference type="SAM" id="MobiDB-lite"/>
    </source>
</evidence>
<evidence type="ECO:0000313" key="3">
    <source>
        <dbReference type="EnsemblMetazoa" id="CapteP136222"/>
    </source>
</evidence>
<dbReference type="InterPro" id="IPR052709">
    <property type="entry name" value="Transposase-MT_Hybrid"/>
</dbReference>
<feature type="region of interest" description="Disordered" evidence="1">
    <location>
        <begin position="37"/>
        <end position="57"/>
    </location>
</feature>
<feature type="non-terminal residue" evidence="2">
    <location>
        <position position="1"/>
    </location>
</feature>
<dbReference type="Proteomes" id="UP000014760">
    <property type="component" value="Unassembled WGS sequence"/>
</dbReference>
<evidence type="ECO:0000313" key="4">
    <source>
        <dbReference type="Proteomes" id="UP000014760"/>
    </source>
</evidence>
<gene>
    <name evidence="2" type="ORF">CAPTEDRAFT_136222</name>
</gene>
<dbReference type="GO" id="GO:0003676">
    <property type="term" value="F:nucleic acid binding"/>
    <property type="evidence" value="ECO:0007669"/>
    <property type="project" value="InterPro"/>
</dbReference>
<reference evidence="2 4" key="2">
    <citation type="journal article" date="2013" name="Nature">
        <title>Insights into bilaterian evolution from three spiralian genomes.</title>
        <authorList>
            <person name="Simakov O."/>
            <person name="Marletaz F."/>
            <person name="Cho S.J."/>
            <person name="Edsinger-Gonzales E."/>
            <person name="Havlak P."/>
            <person name="Hellsten U."/>
            <person name="Kuo D.H."/>
            <person name="Larsson T."/>
            <person name="Lv J."/>
            <person name="Arendt D."/>
            <person name="Savage R."/>
            <person name="Osoegawa K."/>
            <person name="de Jong P."/>
            <person name="Grimwood J."/>
            <person name="Chapman J.A."/>
            <person name="Shapiro H."/>
            <person name="Aerts A."/>
            <person name="Otillar R.P."/>
            <person name="Terry A.Y."/>
            <person name="Boore J.L."/>
            <person name="Grigoriev I.V."/>
            <person name="Lindberg D.R."/>
            <person name="Seaver E.C."/>
            <person name="Weisblat D.A."/>
            <person name="Putnam N.H."/>
            <person name="Rokhsar D.S."/>
        </authorList>
    </citation>
    <scope>NUCLEOTIDE SEQUENCE</scope>
    <source>
        <strain evidence="2 4">I ESC-2004</strain>
    </source>
</reference>
<reference evidence="3" key="3">
    <citation type="submission" date="2015-06" db="UniProtKB">
        <authorList>
            <consortium name="EnsemblMetazoa"/>
        </authorList>
    </citation>
    <scope>IDENTIFICATION</scope>
</reference>
<dbReference type="EnsemblMetazoa" id="CapteT136222">
    <property type="protein sequence ID" value="CapteP136222"/>
    <property type="gene ID" value="CapteG136222"/>
</dbReference>
<evidence type="ECO:0000313" key="2">
    <source>
        <dbReference type="EMBL" id="ELT88657.1"/>
    </source>
</evidence>
<dbReference type="OMA" id="QLCRIEL"/>
<name>R7TAY5_CAPTE</name>
<organism evidence="2">
    <name type="scientific">Capitella teleta</name>
    <name type="common">Polychaete worm</name>
    <dbReference type="NCBI Taxonomy" id="283909"/>
    <lineage>
        <taxon>Eukaryota</taxon>
        <taxon>Metazoa</taxon>
        <taxon>Spiralia</taxon>
        <taxon>Lophotrochozoa</taxon>
        <taxon>Annelida</taxon>
        <taxon>Polychaeta</taxon>
        <taxon>Sedentaria</taxon>
        <taxon>Scolecida</taxon>
        <taxon>Capitellidae</taxon>
        <taxon>Capitella</taxon>
    </lineage>
</organism>
<dbReference type="STRING" id="283909.R7TAY5"/>
<protein>
    <submittedName>
        <fullName evidence="2 3">Uncharacterized protein</fullName>
    </submittedName>
</protein>
<dbReference type="InterPro" id="IPR036397">
    <property type="entry name" value="RNaseH_sf"/>
</dbReference>
<reference evidence="4" key="1">
    <citation type="submission" date="2012-12" db="EMBL/GenBank/DDBJ databases">
        <authorList>
            <person name="Hellsten U."/>
            <person name="Grimwood J."/>
            <person name="Chapman J.A."/>
            <person name="Shapiro H."/>
            <person name="Aerts A."/>
            <person name="Otillar R.P."/>
            <person name="Terry A.Y."/>
            <person name="Boore J.L."/>
            <person name="Simakov O."/>
            <person name="Marletaz F."/>
            <person name="Cho S.-J."/>
            <person name="Edsinger-Gonzales E."/>
            <person name="Havlak P."/>
            <person name="Kuo D.-H."/>
            <person name="Larsson T."/>
            <person name="Lv J."/>
            <person name="Arendt D."/>
            <person name="Savage R."/>
            <person name="Osoegawa K."/>
            <person name="de Jong P."/>
            <person name="Lindberg D.R."/>
            <person name="Seaver E.C."/>
            <person name="Weisblat D.A."/>
            <person name="Putnam N.H."/>
            <person name="Grigoriev I.V."/>
            <person name="Rokhsar D.S."/>
        </authorList>
    </citation>
    <scope>NUCLEOTIDE SEQUENCE</scope>
    <source>
        <strain evidence="4">I ESC-2004</strain>
    </source>
</reference>
<dbReference type="InterPro" id="IPR001888">
    <property type="entry name" value="Transposase_1"/>
</dbReference>
<dbReference type="Gene3D" id="3.30.420.10">
    <property type="entry name" value="Ribonuclease H-like superfamily/Ribonuclease H"/>
    <property type="match status" value="1"/>
</dbReference>
<dbReference type="EMBL" id="KB311745">
    <property type="protein sequence ID" value="ELT88657.1"/>
    <property type="molecule type" value="Genomic_DNA"/>
</dbReference>